<dbReference type="Pfam" id="PF10593">
    <property type="entry name" value="Z1"/>
    <property type="match status" value="1"/>
</dbReference>
<reference evidence="3" key="1">
    <citation type="journal article" date="2019" name="Int. J. Syst. Evol. Microbiol.">
        <title>The Global Catalogue of Microorganisms (GCM) 10K type strain sequencing project: providing services to taxonomists for standard genome sequencing and annotation.</title>
        <authorList>
            <consortium name="The Broad Institute Genomics Platform"/>
            <consortium name="The Broad Institute Genome Sequencing Center for Infectious Disease"/>
            <person name="Wu L."/>
            <person name="Ma J."/>
        </authorList>
    </citation>
    <scope>NUCLEOTIDE SEQUENCE [LARGE SCALE GENOMIC DNA]</scope>
    <source>
        <strain evidence="3">CGMCC 1.15304</strain>
    </source>
</reference>
<proteinExistence type="predicted"/>
<gene>
    <name evidence="2" type="ORF">ACFO5Q_04400</name>
</gene>
<accession>A0ABV8U7A5</accession>
<keyword evidence="3" id="KW-1185">Reference proteome</keyword>
<comment type="caution">
    <text evidence="2">The sequence shown here is derived from an EMBL/GenBank/DDBJ whole genome shotgun (WGS) entry which is preliminary data.</text>
</comment>
<dbReference type="EMBL" id="JBHSCR010000003">
    <property type="protein sequence ID" value="MFC4347076.1"/>
    <property type="molecule type" value="Genomic_DNA"/>
</dbReference>
<dbReference type="InterPro" id="IPR018310">
    <property type="entry name" value="Put_endonuclease_Z1-dom"/>
</dbReference>
<evidence type="ECO:0000313" key="2">
    <source>
        <dbReference type="EMBL" id="MFC4347076.1"/>
    </source>
</evidence>
<name>A0ABV8U7A5_9PROT</name>
<dbReference type="RefSeq" id="WP_068151172.1">
    <property type="nucleotide sequence ID" value="NZ_JBHSCR010000003.1"/>
</dbReference>
<organism evidence="2 3">
    <name type="scientific">Kordiimonas lipolytica</name>
    <dbReference type="NCBI Taxonomy" id="1662421"/>
    <lineage>
        <taxon>Bacteria</taxon>
        <taxon>Pseudomonadati</taxon>
        <taxon>Pseudomonadota</taxon>
        <taxon>Alphaproteobacteria</taxon>
        <taxon>Kordiimonadales</taxon>
        <taxon>Kordiimonadaceae</taxon>
        <taxon>Kordiimonas</taxon>
    </lineage>
</organism>
<feature type="domain" description="Putative endonuclease Z1" evidence="1">
    <location>
        <begin position="400"/>
        <end position="634"/>
    </location>
</feature>
<protein>
    <submittedName>
        <fullName evidence="2">Z1 domain-containing protein</fullName>
    </submittedName>
</protein>
<dbReference type="InterPro" id="IPR027417">
    <property type="entry name" value="P-loop_NTPase"/>
</dbReference>
<sequence length="913" mass="103294">MDDILADIATVIQKNVFDGKLVIAHPSDIRRAIDSNQLVKITKLDEDARKKLEQLLGSMLVVVREKSSEITKDSEPWLHLRKESINFQFWDRFRSYLLHKHSFPQNVLNRLDEDTDRIIDLCGDPLTQGAWRRSGLVMGHVQSGKTTNYSGVIAKGLDAGYRIFILFAGITNSLRSQTQERIEEGITGKSTRTDKAIGVGLLKEIEIHPTCWTSVDGDFNSQTAQVTQNLSDGGAHVFILKKNVHTIGHLLKWLNRSVGGGVISAPMMLIDDEADNASINTSKDKNKLTAINRGIRKLLEKFEKATYVGYTATPFANIFIDHESDEEMRHQEALGDDLFPRNFIKSLGAPENYVGAARLFGDEDPSRALNHTVVEVEDYKDILPLKHKREETNLTELPPSLYHAIRMFILSCTIRKKKEHWDRHMTMMINVSRFNDVQTQVENLVTDYIDELKNSLFTNGNQGQKALEDPHIRDLLNSFNGEFKSDDTGFSRVEDCKEFSFIEDLLPEIETVLRAIRPQTVNMRTGPLDYSKAPGQKVIAIGGLALSRGLTLEGLSVSYILRNASASDTLMQMARWFGYRIGYEELTRVYLPVTSHNHYKHIHNSIEELRHELALMEKQGRTPLEFGLKVRNSPTGILITAANKSRDASNLMFSRSFENKHVQAYLLQSNEAVRKHNWDLSARLLSDISRPQETLSGPGAFARWNCDVSIVLDYLNEFKIPDSHFDLGKYRRATSLVHDYIFDRAGDELKDWDVILPMSGNYPHAEIDLSPHLIGVKPRIRHQCRGIRSQPGEFKLTGKNMAANPRDIFLGLPKQDGIEGEIFATREKPLLLIHMLHCMQKADSLHESESHTGLSADGDLHFTFSIVFPGTNVACRPVSYLANKVWIRMLEDAEIEDDDIDDDYDAMMAEGAG</sequence>
<evidence type="ECO:0000259" key="1">
    <source>
        <dbReference type="Pfam" id="PF10593"/>
    </source>
</evidence>
<evidence type="ECO:0000313" key="3">
    <source>
        <dbReference type="Proteomes" id="UP001595776"/>
    </source>
</evidence>
<dbReference type="SUPFAM" id="SSF52540">
    <property type="entry name" value="P-loop containing nucleoside triphosphate hydrolases"/>
    <property type="match status" value="1"/>
</dbReference>
<dbReference type="Proteomes" id="UP001595776">
    <property type="component" value="Unassembled WGS sequence"/>
</dbReference>